<evidence type="ECO:0000313" key="2">
    <source>
        <dbReference type="Proteomes" id="UP000887569"/>
    </source>
</evidence>
<protein>
    <submittedName>
        <fullName evidence="3 4">Uncharacterized protein</fullName>
    </submittedName>
</protein>
<dbReference type="WBParaSite" id="PgB30_g012_t06">
    <property type="protein sequence ID" value="PgB30_g012_t06"/>
    <property type="gene ID" value="PgB30_g012"/>
</dbReference>
<evidence type="ECO:0000313" key="4">
    <source>
        <dbReference type="WBParaSite" id="PgB30_g012_t06"/>
    </source>
</evidence>
<name>A0A915A0Q8_PARUN</name>
<keyword evidence="1" id="KW-0472">Membrane</keyword>
<proteinExistence type="predicted"/>
<dbReference type="WBParaSite" id="PgB30_g012_t01">
    <property type="protein sequence ID" value="PgB30_g012_t01"/>
    <property type="gene ID" value="PgB30_g012"/>
</dbReference>
<dbReference type="Proteomes" id="UP000887569">
    <property type="component" value="Unplaced"/>
</dbReference>
<keyword evidence="2" id="KW-1185">Reference proteome</keyword>
<evidence type="ECO:0000256" key="1">
    <source>
        <dbReference type="SAM" id="Phobius"/>
    </source>
</evidence>
<keyword evidence="1" id="KW-1133">Transmembrane helix</keyword>
<feature type="transmembrane region" description="Helical" evidence="1">
    <location>
        <begin position="70"/>
        <end position="94"/>
    </location>
</feature>
<evidence type="ECO:0000313" key="3">
    <source>
        <dbReference type="WBParaSite" id="PgB30_g012_t01"/>
    </source>
</evidence>
<sequence length="165" mass="18424">MHYCYPMNELLKQNIEVCRCIFKRSWRLFDSPVKILPMLRCGAFRLLFIVTVCDAVNVTCAEATTALQAWATFLLVVPTVINIVSVVFVVLTIVQITRLRRITDGIQSSTNWLTRTAVRASLGPTAKRALLEYARKKPGLEQYVVAPPTVASIDSGLPQDIGTVR</sequence>
<reference evidence="3 4" key="1">
    <citation type="submission" date="2022-11" db="UniProtKB">
        <authorList>
            <consortium name="WormBaseParasite"/>
        </authorList>
    </citation>
    <scope>IDENTIFICATION</scope>
</reference>
<organism evidence="2 3">
    <name type="scientific">Parascaris univalens</name>
    <name type="common">Nematode worm</name>
    <dbReference type="NCBI Taxonomy" id="6257"/>
    <lineage>
        <taxon>Eukaryota</taxon>
        <taxon>Metazoa</taxon>
        <taxon>Ecdysozoa</taxon>
        <taxon>Nematoda</taxon>
        <taxon>Chromadorea</taxon>
        <taxon>Rhabditida</taxon>
        <taxon>Spirurina</taxon>
        <taxon>Ascaridomorpha</taxon>
        <taxon>Ascaridoidea</taxon>
        <taxon>Ascarididae</taxon>
        <taxon>Parascaris</taxon>
    </lineage>
</organism>
<feature type="transmembrane region" description="Helical" evidence="1">
    <location>
        <begin position="44"/>
        <end position="64"/>
    </location>
</feature>
<accession>A0A915A0Q8</accession>
<dbReference type="AlphaFoldDB" id="A0A915A0Q8"/>
<keyword evidence="1" id="KW-0812">Transmembrane</keyword>